<evidence type="ECO:0000313" key="2">
    <source>
        <dbReference type="Proteomes" id="UP000003882"/>
    </source>
</evidence>
<dbReference type="Proteomes" id="UP000003882">
    <property type="component" value="Unassembled WGS sequence"/>
</dbReference>
<reference evidence="1 2" key="2">
    <citation type="submission" date="2008-10" db="EMBL/GenBank/DDBJ databases">
        <authorList>
            <person name="Fulton L."/>
            <person name="Clifton S."/>
            <person name="Fulton B."/>
            <person name="Xu J."/>
            <person name="Minx P."/>
            <person name="Pepin K.H."/>
            <person name="Johnson M."/>
            <person name="Bhonagiri V."/>
            <person name="Nash W.E."/>
            <person name="Mardis E.R."/>
            <person name="Wilson R.K."/>
        </authorList>
    </citation>
    <scope>NUCLEOTIDE SEQUENCE [LARGE SCALE GENOMIC DNA]</scope>
    <source>
        <strain evidence="1 2">DSM 16992</strain>
    </source>
</reference>
<name>B6XWR4_9BIFI</name>
<dbReference type="AlphaFoldDB" id="B6XWR4"/>
<comment type="caution">
    <text evidence="1">The sequence shown here is derived from an EMBL/GenBank/DDBJ whole genome shotgun (WGS) entry which is preliminary data.</text>
</comment>
<dbReference type="EMBL" id="ABXY01000023">
    <property type="protein sequence ID" value="EEB21067.1"/>
    <property type="molecule type" value="Genomic_DNA"/>
</dbReference>
<proteinExistence type="predicted"/>
<protein>
    <submittedName>
        <fullName evidence="1">Uncharacterized protein</fullName>
    </submittedName>
</protein>
<gene>
    <name evidence="1" type="ORF">BIFCAT_01727</name>
</gene>
<sequence>MTCFLVSLFAREGNANRTFVVVISALALRVELLHDSHRLCR</sequence>
<reference evidence="1 2" key="1">
    <citation type="submission" date="2008-10" db="EMBL/GenBank/DDBJ databases">
        <title>Draft genome sequence of Bifidobacterium catenulatum (DSM 16992).</title>
        <authorList>
            <person name="Sudarsanam P."/>
            <person name="Ley R."/>
            <person name="Guruge J."/>
            <person name="Turnbaugh P.J."/>
            <person name="Mahowald M."/>
            <person name="Liep D."/>
            <person name="Gordon J."/>
        </authorList>
    </citation>
    <scope>NUCLEOTIDE SEQUENCE [LARGE SCALE GENOMIC DNA]</scope>
    <source>
        <strain evidence="1 2">DSM 16992</strain>
    </source>
</reference>
<accession>B6XWR4</accession>
<organism evidence="1 2">
    <name type="scientific">Bifidobacterium catenulatum DSM 16992 = JCM 1194 = LMG 11043</name>
    <dbReference type="NCBI Taxonomy" id="566552"/>
    <lineage>
        <taxon>Bacteria</taxon>
        <taxon>Bacillati</taxon>
        <taxon>Actinomycetota</taxon>
        <taxon>Actinomycetes</taxon>
        <taxon>Bifidobacteriales</taxon>
        <taxon>Bifidobacteriaceae</taxon>
        <taxon>Bifidobacterium</taxon>
    </lineage>
</organism>
<evidence type="ECO:0000313" key="1">
    <source>
        <dbReference type="EMBL" id="EEB21067.1"/>
    </source>
</evidence>